<feature type="transmembrane region" description="Helical" evidence="1">
    <location>
        <begin position="100"/>
        <end position="122"/>
    </location>
</feature>
<dbReference type="InterPro" id="IPR043130">
    <property type="entry name" value="CDP-OH_PTrfase_TM_dom"/>
</dbReference>
<keyword evidence="1" id="KW-1133">Transmembrane helix</keyword>
<dbReference type="STRING" id="1796616.A4V09_07140"/>
<organism evidence="2 3">
    <name type="scientific">Blautia pseudococcoides</name>
    <dbReference type="NCBI Taxonomy" id="1796616"/>
    <lineage>
        <taxon>Bacteria</taxon>
        <taxon>Bacillati</taxon>
        <taxon>Bacillota</taxon>
        <taxon>Clostridia</taxon>
        <taxon>Lachnospirales</taxon>
        <taxon>Lachnospiraceae</taxon>
        <taxon>Blautia</taxon>
    </lineage>
</organism>
<accession>A0A1C7IBF2</accession>
<proteinExistence type="predicted"/>
<dbReference type="Pfam" id="PF01066">
    <property type="entry name" value="CDP-OH_P_transf"/>
    <property type="match status" value="1"/>
</dbReference>
<feature type="transmembrane region" description="Helical" evidence="1">
    <location>
        <begin position="12"/>
        <end position="33"/>
    </location>
</feature>
<dbReference type="RefSeq" id="WP_065541756.1">
    <property type="nucleotide sequence ID" value="NZ_CP015405.2"/>
</dbReference>
<protein>
    <submittedName>
        <fullName evidence="2">Phosphatidylserine synthase</fullName>
    </submittedName>
</protein>
<name>A0A1C7IBF2_9FIRM</name>
<dbReference type="EMBL" id="CP015405">
    <property type="protein sequence ID" value="ANU75562.1"/>
    <property type="molecule type" value="Genomic_DNA"/>
</dbReference>
<reference evidence="2" key="1">
    <citation type="submission" date="2017-04" db="EMBL/GenBank/DDBJ databases">
        <title>Complete Genome Sequences of Twelve Strains of a Stable Defined Moderately Diverse Mouse Microbiota 2 (sDMDMm2).</title>
        <authorList>
            <person name="Uchimura Y."/>
            <person name="Wyss M."/>
            <person name="Brugiroux S."/>
            <person name="Limenitakis J.P."/>
            <person name="Stecher B."/>
            <person name="McCoy K.D."/>
            <person name="Macpherson A.J."/>
        </authorList>
    </citation>
    <scope>NUCLEOTIDE SEQUENCE</scope>
    <source>
        <strain evidence="2">YL58</strain>
    </source>
</reference>
<feature type="transmembrane region" description="Helical" evidence="1">
    <location>
        <begin position="159"/>
        <end position="179"/>
    </location>
</feature>
<sequence length="212" mass="23492">MEERKKLCGYYNYTVVLTYLGMLMGFTGIVLVTEGKYRQAVICLMISGICDMFDGTVAATKQRDAREKQFGIQIDSLSDLICFGILPALLLYSISGKTYLSFLTAALYVLCALIRLAYFNVMEVERQEKESGRRAWYLGLPVTAVALVVPVCYMIENKLAYGGTLQTALVMMAVAFVLPFKIKKPYLAGKIGIIFTGVVEFVILLLGLGLEV</sequence>
<feature type="transmembrane region" description="Helical" evidence="1">
    <location>
        <begin position="72"/>
        <end position="94"/>
    </location>
</feature>
<evidence type="ECO:0000256" key="1">
    <source>
        <dbReference type="SAM" id="Phobius"/>
    </source>
</evidence>
<feature type="transmembrane region" description="Helical" evidence="1">
    <location>
        <begin position="134"/>
        <end position="153"/>
    </location>
</feature>
<dbReference type="AlphaFoldDB" id="A0A1C7IBF2"/>
<keyword evidence="3" id="KW-1185">Reference proteome</keyword>
<gene>
    <name evidence="2" type="ORF">A4V09_07140</name>
</gene>
<dbReference type="GO" id="GO:0016020">
    <property type="term" value="C:membrane"/>
    <property type="evidence" value="ECO:0007669"/>
    <property type="project" value="InterPro"/>
</dbReference>
<keyword evidence="1" id="KW-0812">Transmembrane</keyword>
<dbReference type="Gene3D" id="1.20.120.1760">
    <property type="match status" value="1"/>
</dbReference>
<evidence type="ECO:0000313" key="2">
    <source>
        <dbReference type="EMBL" id="ANU75562.1"/>
    </source>
</evidence>
<dbReference type="KEGG" id="byl:A4V09_07140"/>
<feature type="transmembrane region" description="Helical" evidence="1">
    <location>
        <begin position="191"/>
        <end position="210"/>
    </location>
</feature>
<dbReference type="OrthoDB" id="9777147at2"/>
<dbReference type="Proteomes" id="UP000092574">
    <property type="component" value="Chromosome"/>
</dbReference>
<dbReference type="GO" id="GO:0008654">
    <property type="term" value="P:phospholipid biosynthetic process"/>
    <property type="evidence" value="ECO:0007669"/>
    <property type="project" value="InterPro"/>
</dbReference>
<dbReference type="InterPro" id="IPR000462">
    <property type="entry name" value="CDP-OH_P_trans"/>
</dbReference>
<keyword evidence="1" id="KW-0472">Membrane</keyword>
<evidence type="ECO:0000313" key="3">
    <source>
        <dbReference type="Proteomes" id="UP000092574"/>
    </source>
</evidence>
<dbReference type="GO" id="GO:0016780">
    <property type="term" value="F:phosphotransferase activity, for other substituted phosphate groups"/>
    <property type="evidence" value="ECO:0007669"/>
    <property type="project" value="InterPro"/>
</dbReference>